<sequence length="135" mass="14387">MNFQNPIKLLPVFALLTVIGCGSSAPPKATLEQNAFASVLGLGDIAGDPNMFPTAFVDGSAPDNREEYAQRGYEIAGEAEVNGDQLTVPVKIFGGIFATSTADRTKKASEVSTTTQNWVLQRVGEEWKIKDAPLG</sequence>
<accession>A0A2G1W202</accession>
<evidence type="ECO:0000313" key="2">
    <source>
        <dbReference type="EMBL" id="PHQ33056.1"/>
    </source>
</evidence>
<keyword evidence="1" id="KW-0732">Signal</keyword>
<gene>
    <name evidence="2" type="ORF">CEE69_22835</name>
</gene>
<keyword evidence="3" id="KW-1185">Reference proteome</keyword>
<reference evidence="2 3" key="1">
    <citation type="submission" date="2017-06" db="EMBL/GenBank/DDBJ databases">
        <title>Description of Rhodopirellula bahusiensis sp. nov.</title>
        <authorList>
            <person name="Kizina J."/>
            <person name="Harder J."/>
        </authorList>
    </citation>
    <scope>NUCLEOTIDE SEQUENCE [LARGE SCALE GENOMIC DNA]</scope>
    <source>
        <strain evidence="2 3">SWK21</strain>
    </source>
</reference>
<feature type="chain" id="PRO_5013888167" evidence="1">
    <location>
        <begin position="25"/>
        <end position="135"/>
    </location>
</feature>
<dbReference type="OrthoDB" id="274113at2"/>
<organism evidence="2 3">
    <name type="scientific">Rhodopirellula bahusiensis</name>
    <dbReference type="NCBI Taxonomy" id="2014065"/>
    <lineage>
        <taxon>Bacteria</taxon>
        <taxon>Pseudomonadati</taxon>
        <taxon>Planctomycetota</taxon>
        <taxon>Planctomycetia</taxon>
        <taxon>Pirellulales</taxon>
        <taxon>Pirellulaceae</taxon>
        <taxon>Rhodopirellula</taxon>
    </lineage>
</organism>
<comment type="caution">
    <text evidence="2">The sequence shown here is derived from an EMBL/GenBank/DDBJ whole genome shotgun (WGS) entry which is preliminary data.</text>
</comment>
<dbReference type="Proteomes" id="UP000225740">
    <property type="component" value="Unassembled WGS sequence"/>
</dbReference>
<dbReference type="EMBL" id="NIZW01000020">
    <property type="protein sequence ID" value="PHQ33056.1"/>
    <property type="molecule type" value="Genomic_DNA"/>
</dbReference>
<proteinExistence type="predicted"/>
<dbReference type="GeneID" id="90610800"/>
<dbReference type="AlphaFoldDB" id="A0A2G1W202"/>
<feature type="signal peptide" evidence="1">
    <location>
        <begin position="1"/>
        <end position="24"/>
    </location>
</feature>
<evidence type="ECO:0000313" key="3">
    <source>
        <dbReference type="Proteomes" id="UP000225740"/>
    </source>
</evidence>
<name>A0A2G1W202_9BACT</name>
<protein>
    <submittedName>
        <fullName evidence="2">Uncharacterized protein</fullName>
    </submittedName>
</protein>
<dbReference type="RefSeq" id="WP_099262954.1">
    <property type="nucleotide sequence ID" value="NZ_NIZW01000020.1"/>
</dbReference>
<evidence type="ECO:0000256" key="1">
    <source>
        <dbReference type="SAM" id="SignalP"/>
    </source>
</evidence>